<keyword evidence="2" id="KW-1003">Cell membrane</keyword>
<feature type="transmembrane region" description="Helical" evidence="6">
    <location>
        <begin position="86"/>
        <end position="103"/>
    </location>
</feature>
<dbReference type="GO" id="GO:0005886">
    <property type="term" value="C:plasma membrane"/>
    <property type="evidence" value="ECO:0007669"/>
    <property type="project" value="UniProtKB-SubCell"/>
</dbReference>
<keyword evidence="6" id="KW-0046">Antibiotic resistance</keyword>
<feature type="transmembrane region" description="Helical" evidence="6">
    <location>
        <begin position="140"/>
        <end position="163"/>
    </location>
</feature>
<keyword evidence="4 6" id="KW-1133">Transmembrane helix</keyword>
<evidence type="ECO:0000256" key="3">
    <source>
        <dbReference type="ARBA" id="ARBA00022692"/>
    </source>
</evidence>
<comment type="subcellular location">
    <subcellularLocation>
        <location evidence="1 6">Cell membrane</location>
        <topology evidence="1 6">Multi-pass membrane protein</topology>
    </subcellularLocation>
</comment>
<organism evidence="7 8">
    <name type="scientific">Subdoligranulum variabile</name>
    <dbReference type="NCBI Taxonomy" id="214851"/>
    <lineage>
        <taxon>Bacteria</taxon>
        <taxon>Bacillati</taxon>
        <taxon>Bacillota</taxon>
        <taxon>Clostridia</taxon>
        <taxon>Eubacteriales</taxon>
        <taxon>Oscillospiraceae</taxon>
        <taxon>Subdoligranulum</taxon>
    </lineage>
</organism>
<comment type="function">
    <text evidence="6">Catalyzes the transfer of a lysyl group from L-lysyl-tRNA(Lys) to membrane-bound phosphatidylglycerol (PG), which produces lysylphosphatidylglycerol (LPG), a major component of the bacterial membrane with a positive net charge. LPG synthesis contributes to bacterial virulence as it is involved in the resistance mechanism against cationic antimicrobial peptides (CAMP) produces by the host's immune system (defensins, cathelicidins) and by the competing microorganisms.</text>
</comment>
<feature type="transmembrane region" description="Helical" evidence="6">
    <location>
        <begin position="115"/>
        <end position="133"/>
    </location>
</feature>
<keyword evidence="6" id="KW-0443">Lipid metabolism</keyword>
<dbReference type="GO" id="GO:0046677">
    <property type="term" value="P:response to antibiotic"/>
    <property type="evidence" value="ECO:0007669"/>
    <property type="project" value="UniProtKB-KW"/>
</dbReference>
<keyword evidence="3 6" id="KW-0812">Transmembrane</keyword>
<dbReference type="EMBL" id="JAGZGG010000021">
    <property type="protein sequence ID" value="MBS5332675.1"/>
    <property type="molecule type" value="Genomic_DNA"/>
</dbReference>
<accession>A0A943HKZ8</accession>
<evidence type="ECO:0000256" key="4">
    <source>
        <dbReference type="ARBA" id="ARBA00022989"/>
    </source>
</evidence>
<gene>
    <name evidence="6" type="primary">mprF</name>
    <name evidence="7" type="ORF">KHY36_09125</name>
</gene>
<feature type="transmembrane region" description="Helical" evidence="6">
    <location>
        <begin position="47"/>
        <end position="65"/>
    </location>
</feature>
<dbReference type="GO" id="GO:0050071">
    <property type="term" value="F:phosphatidylglycerol lysyltransferase activity"/>
    <property type="evidence" value="ECO:0007669"/>
    <property type="project" value="UniProtKB-EC"/>
</dbReference>
<comment type="catalytic activity">
    <reaction evidence="6">
        <text>L-lysyl-tRNA(Lys) + a 1,2-diacyl-sn-glycero-3-phospho-(1'-sn-glycerol) = a 1,2-diacyl-sn-glycero-3-phospho-1'-(3'-O-L-lysyl)-sn-glycerol + tRNA(Lys)</text>
        <dbReference type="Rhea" id="RHEA:10668"/>
        <dbReference type="Rhea" id="RHEA-COMP:9696"/>
        <dbReference type="Rhea" id="RHEA-COMP:9697"/>
        <dbReference type="ChEBI" id="CHEBI:64716"/>
        <dbReference type="ChEBI" id="CHEBI:75792"/>
        <dbReference type="ChEBI" id="CHEBI:78442"/>
        <dbReference type="ChEBI" id="CHEBI:78529"/>
        <dbReference type="EC" id="2.3.2.3"/>
    </reaction>
</comment>
<comment type="similarity">
    <text evidence="6">Belongs to the LPG synthase family.</text>
</comment>
<dbReference type="Proteomes" id="UP000759273">
    <property type="component" value="Unassembled WGS sequence"/>
</dbReference>
<name>A0A943HKZ8_9FIRM</name>
<comment type="caution">
    <text evidence="7">The sequence shown here is derived from an EMBL/GenBank/DDBJ whole genome shotgun (WGS) entry which is preliminary data.</text>
</comment>
<feature type="transmembrane region" description="Helical" evidence="6">
    <location>
        <begin position="224"/>
        <end position="257"/>
    </location>
</feature>
<dbReference type="InterPro" id="IPR022791">
    <property type="entry name" value="L-PG_synthase/AglD"/>
</dbReference>
<dbReference type="AlphaFoldDB" id="A0A943HKZ8"/>
<keyword evidence="6" id="KW-0808">Transferase</keyword>
<evidence type="ECO:0000313" key="7">
    <source>
        <dbReference type="EMBL" id="MBS5332675.1"/>
    </source>
</evidence>
<dbReference type="InterPro" id="IPR011009">
    <property type="entry name" value="Kinase-like_dom_sf"/>
</dbReference>
<feature type="transmembrane region" description="Helical" evidence="6">
    <location>
        <begin position="183"/>
        <end position="203"/>
    </location>
</feature>
<dbReference type="Pfam" id="PF03706">
    <property type="entry name" value="LPG_synthase_TM"/>
    <property type="match status" value="1"/>
</dbReference>
<sequence length="647" mass="73502">MRALYLLLALALVLVGHTFRLLRWEQFIRIYERPMRGRMLRGMAGGYALNFVLPFHLGDVFRAVFTGRRMKSGIGFSLATVIMDRFLDVWFVALGFIGFWAAGFGGEVVHRAARYYLVFSLVLAVGLVLVVLLRDWLKKICLAFCGIFNDTLKLDGMMFFWSLINTFKDLGRVKIGRLVVNTLVMWAAYLGSYGALAAALTAAGQPMQLVDVFDLLFGRNAADLAALLPGGMLGGAALMVRGLLVLWSVLPLVIMWAATLLPETVRGAVNHATQAAPVGENYLNLLPQADEHDRAAFLSKYFGLENKDYVKRFLQMNRDITILQDYSAGSNATTMLCMDKQTTFYRKYAFGKDGDKLAEQLDWLRAQQSRLPLCDILRSGEDNGYCWYDMTYSPQAVGMFRYLHSNPVANSQRILREVLDTLEEKLYKPTACPADTEKIERYIETKVDGNLKKLHDDRILRELMGYDTLRINGTTYRNLNQLGWMFDHERLRKLFAGDPVGTIHGDLTIENIICRTDTDGWYLIDPNTGNLHESPFLDYGKLLQSLHGSYEFMMKTPRVTVQDDRIDFQLTRSAAYDALLTAMLDDLKARYPREQVESILMHEVVHWLRLMPYKLAKDRKRAPMFYAGLVMVANDVADFVQGEGKLC</sequence>
<evidence type="ECO:0000256" key="6">
    <source>
        <dbReference type="RuleBase" id="RU363042"/>
    </source>
</evidence>
<reference evidence="7" key="1">
    <citation type="submission" date="2021-02" db="EMBL/GenBank/DDBJ databases">
        <title>Infant gut strain persistence is associated with maternal origin, phylogeny, and functional potential including surface adhesion and iron acquisition.</title>
        <authorList>
            <person name="Lou Y.C."/>
        </authorList>
    </citation>
    <scope>NUCLEOTIDE SEQUENCE</scope>
    <source>
        <strain evidence="7">L3_101_000M1_dasL3_101_000M1_concoct_87</strain>
    </source>
</reference>
<protein>
    <recommendedName>
        <fullName evidence="6">Phosphatidylglycerol lysyltransferase</fullName>
        <ecNumber evidence="6">2.3.2.3</ecNumber>
    </recommendedName>
    <alternativeName>
        <fullName evidence="6">Lysylphosphatidylglycerol synthase</fullName>
    </alternativeName>
</protein>
<proteinExistence type="inferred from homology"/>
<keyword evidence="5 6" id="KW-0472">Membrane</keyword>
<dbReference type="EC" id="2.3.2.3" evidence="6"/>
<evidence type="ECO:0000256" key="2">
    <source>
        <dbReference type="ARBA" id="ARBA00022475"/>
    </source>
</evidence>
<dbReference type="GO" id="GO:0006629">
    <property type="term" value="P:lipid metabolic process"/>
    <property type="evidence" value="ECO:0007669"/>
    <property type="project" value="UniProtKB-KW"/>
</dbReference>
<evidence type="ECO:0000256" key="1">
    <source>
        <dbReference type="ARBA" id="ARBA00004651"/>
    </source>
</evidence>
<evidence type="ECO:0000313" key="8">
    <source>
        <dbReference type="Proteomes" id="UP000759273"/>
    </source>
</evidence>
<dbReference type="SUPFAM" id="SSF56112">
    <property type="entry name" value="Protein kinase-like (PK-like)"/>
    <property type="match status" value="1"/>
</dbReference>
<evidence type="ECO:0000256" key="5">
    <source>
        <dbReference type="ARBA" id="ARBA00023136"/>
    </source>
</evidence>